<dbReference type="InterPro" id="IPR058769">
    <property type="entry name" value="MCMDC2_N"/>
</dbReference>
<accession>A0A6G0HLE3</accession>
<name>A0A6G0HLE3_LARCR</name>
<dbReference type="AlphaFoldDB" id="A0A6G0HLE3"/>
<proteinExistence type="predicted"/>
<sequence length="471" mass="51956">MADILSLKEAALVYLDRSGGLQKLVEDCKPFSDPGQVEAVYRLCVSVNPSDVIEVDPVLGDCVLHNPLAATALFKSVCFLAIKTLSLVEKIHTESQVNVILKLTHLPPFPEYTLDLCSFPRGYGPVRPVSMEGLVIALTRVTKYTQGARFLCVNDDCPCSTGFHHIRVHAPGATESATVGNNFSCMICSYPLKEDVKFRVLGDKQLVELIHVKALDGLSAYQQSSLRYQSVTLFLRDELCNSMRIGRLYRVLGIPAHVHQWPSITWSVEANSVQPWEPEYPHKVSASFQKLLKSTAGSPWRFSAVVAHFFGSDVAPPGLYNTLKLGLLLSLVQTRSDEKDTFHNLDLLVVTTDTLIPDRLMMYSLALACRGPVEGFACWEILAVTKRTELDAIQSVLESCTVSVFIPGKKYGEDADQQLSFPVQCSFWALTESTDASRRSGRADYAILGTAVGSITTWCCIAHLKHGLNVQ</sequence>
<dbReference type="EMBL" id="REGW02000022">
    <property type="protein sequence ID" value="KAE8279903.1"/>
    <property type="molecule type" value="Genomic_DNA"/>
</dbReference>
<comment type="caution">
    <text evidence="2">The sequence shown here is derived from an EMBL/GenBank/DDBJ whole genome shotgun (WGS) entry which is preliminary data.</text>
</comment>
<organism evidence="2 3">
    <name type="scientific">Larimichthys crocea</name>
    <name type="common">Large yellow croaker</name>
    <name type="synonym">Pseudosciaena crocea</name>
    <dbReference type="NCBI Taxonomy" id="215358"/>
    <lineage>
        <taxon>Eukaryota</taxon>
        <taxon>Metazoa</taxon>
        <taxon>Chordata</taxon>
        <taxon>Craniata</taxon>
        <taxon>Vertebrata</taxon>
        <taxon>Euteleostomi</taxon>
        <taxon>Actinopterygii</taxon>
        <taxon>Neopterygii</taxon>
        <taxon>Teleostei</taxon>
        <taxon>Neoteleostei</taxon>
        <taxon>Acanthomorphata</taxon>
        <taxon>Eupercaria</taxon>
        <taxon>Sciaenidae</taxon>
        <taxon>Larimichthys</taxon>
    </lineage>
</organism>
<protein>
    <submittedName>
        <fullName evidence="2">Minichromosome maintenance domain-containing protein 2</fullName>
    </submittedName>
</protein>
<dbReference type="Proteomes" id="UP000424527">
    <property type="component" value="Unassembled WGS sequence"/>
</dbReference>
<evidence type="ECO:0000259" key="1">
    <source>
        <dbReference type="Pfam" id="PF26063"/>
    </source>
</evidence>
<gene>
    <name evidence="2" type="ORF">D5F01_LYC22034</name>
</gene>
<reference evidence="2 3" key="1">
    <citation type="submission" date="2019-07" db="EMBL/GenBank/DDBJ databases">
        <title>Chromosome genome assembly for large yellow croaker.</title>
        <authorList>
            <person name="Xiao S."/>
        </authorList>
    </citation>
    <scope>NUCLEOTIDE SEQUENCE [LARGE SCALE GENOMIC DNA]</scope>
    <source>
        <strain evidence="2">JMULYC20181020</strain>
        <tissue evidence="2">Muscle</tissue>
    </source>
</reference>
<feature type="domain" description="MCMDC2 N-terminal" evidence="1">
    <location>
        <begin position="7"/>
        <end position="106"/>
    </location>
</feature>
<keyword evidence="3" id="KW-1185">Reference proteome</keyword>
<evidence type="ECO:0000313" key="3">
    <source>
        <dbReference type="Proteomes" id="UP000424527"/>
    </source>
</evidence>
<dbReference type="Pfam" id="PF26063">
    <property type="entry name" value="MCMDC2_N"/>
    <property type="match status" value="1"/>
</dbReference>
<evidence type="ECO:0000313" key="2">
    <source>
        <dbReference type="EMBL" id="KAE8279903.1"/>
    </source>
</evidence>